<dbReference type="Pfam" id="PF02118">
    <property type="entry name" value="Srg"/>
    <property type="match status" value="1"/>
</dbReference>
<dbReference type="InterPro" id="IPR052880">
    <property type="entry name" value="NRL-Serpentine_Class_Gamma"/>
</dbReference>
<comment type="subcellular location">
    <subcellularLocation>
        <location evidence="1">Membrane</location>
        <topology evidence="1">Multi-pass membrane protein</topology>
    </subcellularLocation>
</comment>
<evidence type="ECO:0000256" key="5">
    <source>
        <dbReference type="ARBA" id="ARBA00023136"/>
    </source>
</evidence>
<dbReference type="Proteomes" id="UP000829354">
    <property type="component" value="Chromosome V"/>
</dbReference>
<feature type="transmembrane region" description="Helical" evidence="6">
    <location>
        <begin position="7"/>
        <end position="25"/>
    </location>
</feature>
<keyword evidence="4 6" id="KW-1133">Transmembrane helix</keyword>
<evidence type="ECO:0000313" key="8">
    <source>
        <dbReference type="Proteomes" id="UP000829354"/>
    </source>
</evidence>
<organism evidence="7 8">
    <name type="scientific">Caenorhabditis briggsae</name>
    <dbReference type="NCBI Taxonomy" id="6238"/>
    <lineage>
        <taxon>Eukaryota</taxon>
        <taxon>Metazoa</taxon>
        <taxon>Ecdysozoa</taxon>
        <taxon>Nematoda</taxon>
        <taxon>Chromadorea</taxon>
        <taxon>Rhabditida</taxon>
        <taxon>Rhabditina</taxon>
        <taxon>Rhabditomorpha</taxon>
        <taxon>Rhabditoidea</taxon>
        <taxon>Rhabditidae</taxon>
        <taxon>Peloderinae</taxon>
        <taxon>Caenorhabditis</taxon>
    </lineage>
</organism>
<gene>
    <name evidence="7" type="ORF">L5515_006027</name>
</gene>
<evidence type="ECO:0000256" key="2">
    <source>
        <dbReference type="ARBA" id="ARBA00005692"/>
    </source>
</evidence>
<dbReference type="AlphaFoldDB" id="A0AAE9JHN6"/>
<evidence type="ECO:0000256" key="3">
    <source>
        <dbReference type="ARBA" id="ARBA00022692"/>
    </source>
</evidence>
<sequence length="71" mass="8397">MMRNLTILTGINSSIFLFVFIWQSIGKEIMELQSYMATMYVLSDSMTLLLPYMLLVFDRNVRKPWQKSLEV</sequence>
<evidence type="ECO:0000313" key="7">
    <source>
        <dbReference type="EMBL" id="UMM32107.1"/>
    </source>
</evidence>
<evidence type="ECO:0000256" key="6">
    <source>
        <dbReference type="RuleBase" id="RU280813"/>
    </source>
</evidence>
<dbReference type="GO" id="GO:0007606">
    <property type="term" value="P:sensory perception of chemical stimulus"/>
    <property type="evidence" value="ECO:0007669"/>
    <property type="project" value="UniProtKB-UniRule"/>
</dbReference>
<name>A0AAE9JHN6_CAEBR</name>
<accession>A0AAE9JHN6</accession>
<evidence type="ECO:0000256" key="4">
    <source>
        <dbReference type="ARBA" id="ARBA00022989"/>
    </source>
</evidence>
<dbReference type="GO" id="GO:0004888">
    <property type="term" value="F:transmembrane signaling receptor activity"/>
    <property type="evidence" value="ECO:0007669"/>
    <property type="project" value="InterPro"/>
</dbReference>
<comment type="similarity">
    <text evidence="2 6">Belongs to the nematode receptor-like protein srg family.</text>
</comment>
<protein>
    <recommendedName>
        <fullName evidence="6">Serpentine receptor class gamma</fullName>
    </recommendedName>
</protein>
<reference evidence="7 8" key="1">
    <citation type="submission" date="2022-04" db="EMBL/GenBank/DDBJ databases">
        <title>Chromosome-level reference genomes for two strains of Caenorhabditis briggsae: an improved platform for comparative genomics.</title>
        <authorList>
            <person name="Stevens L."/>
            <person name="Andersen E."/>
        </authorList>
    </citation>
    <scope>NUCLEOTIDE SEQUENCE [LARGE SCALE GENOMIC DNA]</scope>
    <source>
        <strain evidence="7">VX34</strain>
        <tissue evidence="7">Whole-organism</tissue>
    </source>
</reference>
<dbReference type="EMBL" id="CP092624">
    <property type="protein sequence ID" value="UMM32107.1"/>
    <property type="molecule type" value="Genomic_DNA"/>
</dbReference>
<comment type="caution">
    <text evidence="6">Lacks conserved residue(s) required for the propagation of feature annotation.</text>
</comment>
<dbReference type="InterPro" id="IPR000609">
    <property type="entry name" value="7TM_GPCR_serpentine_rcpt_Srg"/>
</dbReference>
<keyword evidence="3 6" id="KW-0812">Transmembrane</keyword>
<keyword evidence="8" id="KW-1185">Reference proteome</keyword>
<dbReference type="PANTHER" id="PTHR31114:SF3">
    <property type="entry name" value="SERPENTINE RECEPTOR CLASS GAMMA-RELATED"/>
    <property type="match status" value="1"/>
</dbReference>
<dbReference type="PANTHER" id="PTHR31114">
    <property type="entry name" value="SERPENTINE RECEPTOR CLASS GAMMA"/>
    <property type="match status" value="1"/>
</dbReference>
<proteinExistence type="inferred from homology"/>
<keyword evidence="5 6" id="KW-0472">Membrane</keyword>
<evidence type="ECO:0000256" key="1">
    <source>
        <dbReference type="ARBA" id="ARBA00004141"/>
    </source>
</evidence>
<feature type="transmembrane region" description="Helical" evidence="6">
    <location>
        <begin position="37"/>
        <end position="57"/>
    </location>
</feature>
<dbReference type="GO" id="GO:0016020">
    <property type="term" value="C:membrane"/>
    <property type="evidence" value="ECO:0007669"/>
    <property type="project" value="UniProtKB-SubCell"/>
</dbReference>